<reference evidence="5" key="1">
    <citation type="submission" date="2022-07" db="EMBL/GenBank/DDBJ databases">
        <title>Phylogenomic reconstructions and comparative analyses of Kickxellomycotina fungi.</title>
        <authorList>
            <person name="Reynolds N.K."/>
            <person name="Stajich J.E."/>
            <person name="Barry K."/>
            <person name="Grigoriev I.V."/>
            <person name="Crous P."/>
            <person name="Smith M.E."/>
        </authorList>
    </citation>
    <scope>NUCLEOTIDE SEQUENCE</scope>
    <source>
        <strain evidence="5">NBRC 32514</strain>
    </source>
</reference>
<dbReference type="EMBL" id="JANBOJ010000004">
    <property type="protein sequence ID" value="KAJ1725482.1"/>
    <property type="molecule type" value="Genomic_DNA"/>
</dbReference>
<dbReference type="GO" id="GO:0032259">
    <property type="term" value="P:methylation"/>
    <property type="evidence" value="ECO:0007669"/>
    <property type="project" value="UniProtKB-KW"/>
</dbReference>
<evidence type="ECO:0000256" key="3">
    <source>
        <dbReference type="ARBA" id="ARBA00022691"/>
    </source>
</evidence>
<dbReference type="Pfam" id="PF01596">
    <property type="entry name" value="Methyltransf_3"/>
    <property type="match status" value="1"/>
</dbReference>
<organism evidence="5 6">
    <name type="scientific">Coemansia erecta</name>
    <dbReference type="NCBI Taxonomy" id="147472"/>
    <lineage>
        <taxon>Eukaryota</taxon>
        <taxon>Fungi</taxon>
        <taxon>Fungi incertae sedis</taxon>
        <taxon>Zoopagomycota</taxon>
        <taxon>Kickxellomycotina</taxon>
        <taxon>Kickxellomycetes</taxon>
        <taxon>Kickxellales</taxon>
        <taxon>Kickxellaceae</taxon>
        <taxon>Coemansia</taxon>
    </lineage>
</organism>
<dbReference type="InterPro" id="IPR002935">
    <property type="entry name" value="SAM_O-MeTrfase"/>
</dbReference>
<comment type="similarity">
    <text evidence="4">Belongs to the class I-like SAM-binding methyltransferase superfamily. Cation-dependent O-methyltransferase family.</text>
</comment>
<dbReference type="Proteomes" id="UP001149813">
    <property type="component" value="Unassembled WGS sequence"/>
</dbReference>
<keyword evidence="1" id="KW-0489">Methyltransferase</keyword>
<dbReference type="PANTHER" id="PTHR10509:SF14">
    <property type="entry name" value="CAFFEOYL-COA O-METHYLTRANSFERASE 3-RELATED"/>
    <property type="match status" value="1"/>
</dbReference>
<keyword evidence="6" id="KW-1185">Reference proteome</keyword>
<evidence type="ECO:0000256" key="2">
    <source>
        <dbReference type="ARBA" id="ARBA00022679"/>
    </source>
</evidence>
<dbReference type="PROSITE" id="PS51682">
    <property type="entry name" value="SAM_OMT_I"/>
    <property type="match status" value="1"/>
</dbReference>
<dbReference type="AlphaFoldDB" id="A0A9W7Y6K8"/>
<evidence type="ECO:0000256" key="1">
    <source>
        <dbReference type="ARBA" id="ARBA00022603"/>
    </source>
</evidence>
<sequence>MYNIDISPSEQDIANASQSELLEYYAAGASVNPNLEFPSVPPGMEQVYKKTLDNNGRFAASMMISHFQGILQGFFVGLVGAKRILEIGTLTGSSAIYFTHALKRNGVGSGPYSNEEMPVTSLEISEEYARQARENFAAASVSNYINVIVGDAHEELVKLDGQQFDLIFIDADKNSYKAYYDIIIDRGLLHKNGLLIIDKTALWKVTEFIGKPTDEEATAEIIKIPFLESTHEQVGRVLHDFNEHIRADPRTEVIMFPIFTGMSFVRLLN</sequence>
<evidence type="ECO:0008006" key="7">
    <source>
        <dbReference type="Google" id="ProtNLM"/>
    </source>
</evidence>
<dbReference type="GO" id="GO:0008757">
    <property type="term" value="F:S-adenosylmethionine-dependent methyltransferase activity"/>
    <property type="evidence" value="ECO:0007669"/>
    <property type="project" value="TreeGrafter"/>
</dbReference>
<evidence type="ECO:0000313" key="5">
    <source>
        <dbReference type="EMBL" id="KAJ1725482.1"/>
    </source>
</evidence>
<proteinExistence type="inferred from homology"/>
<name>A0A9W7Y6K8_9FUNG</name>
<dbReference type="SUPFAM" id="SSF53335">
    <property type="entry name" value="S-adenosyl-L-methionine-dependent methyltransferases"/>
    <property type="match status" value="1"/>
</dbReference>
<gene>
    <name evidence="5" type="ORF">LPJ53_000297</name>
</gene>
<evidence type="ECO:0000313" key="6">
    <source>
        <dbReference type="Proteomes" id="UP001149813"/>
    </source>
</evidence>
<comment type="caution">
    <text evidence="5">The sequence shown here is derived from an EMBL/GenBank/DDBJ whole genome shotgun (WGS) entry which is preliminary data.</text>
</comment>
<dbReference type="InterPro" id="IPR050362">
    <property type="entry name" value="Cation-dep_OMT"/>
</dbReference>
<protein>
    <recommendedName>
        <fullName evidence="7">O-methyltransferase</fullName>
    </recommendedName>
</protein>
<evidence type="ECO:0000256" key="4">
    <source>
        <dbReference type="ARBA" id="ARBA00023453"/>
    </source>
</evidence>
<dbReference type="Gene3D" id="3.40.50.150">
    <property type="entry name" value="Vaccinia Virus protein VP39"/>
    <property type="match status" value="1"/>
</dbReference>
<dbReference type="GO" id="GO:0008171">
    <property type="term" value="F:O-methyltransferase activity"/>
    <property type="evidence" value="ECO:0007669"/>
    <property type="project" value="InterPro"/>
</dbReference>
<keyword evidence="3" id="KW-0949">S-adenosyl-L-methionine</keyword>
<dbReference type="OrthoDB" id="10251242at2759"/>
<dbReference type="PANTHER" id="PTHR10509">
    <property type="entry name" value="O-METHYLTRANSFERASE-RELATED"/>
    <property type="match status" value="1"/>
</dbReference>
<dbReference type="InterPro" id="IPR029063">
    <property type="entry name" value="SAM-dependent_MTases_sf"/>
</dbReference>
<keyword evidence="2" id="KW-0808">Transferase</keyword>
<accession>A0A9W7Y6K8</accession>